<dbReference type="eggNOG" id="COG4942">
    <property type="taxonomic scope" value="Bacteria"/>
</dbReference>
<dbReference type="RefSeq" id="WP_005397467.1">
    <property type="nucleotide sequence ID" value="NZ_JH601088.1"/>
</dbReference>
<keyword evidence="1" id="KW-0732">Signal</keyword>
<evidence type="ECO:0000256" key="2">
    <source>
        <dbReference type="SAM" id="Coils"/>
    </source>
</evidence>
<dbReference type="AlphaFoldDB" id="H3NM40"/>
<dbReference type="GO" id="GO:0004222">
    <property type="term" value="F:metalloendopeptidase activity"/>
    <property type="evidence" value="ECO:0007669"/>
    <property type="project" value="TreeGrafter"/>
</dbReference>
<dbReference type="Gene3D" id="6.10.250.3150">
    <property type="match status" value="1"/>
</dbReference>
<dbReference type="PANTHER" id="PTHR21666:SF270">
    <property type="entry name" value="MUREIN HYDROLASE ACTIVATOR ENVC"/>
    <property type="match status" value="1"/>
</dbReference>
<dbReference type="Gene3D" id="2.70.70.10">
    <property type="entry name" value="Glucose Permease (Domain IIA)"/>
    <property type="match status" value="1"/>
</dbReference>
<evidence type="ECO:0000259" key="3">
    <source>
        <dbReference type="Pfam" id="PF01551"/>
    </source>
</evidence>
<protein>
    <submittedName>
        <fullName evidence="5">Uncharacterized protein</fullName>
    </submittedName>
</protein>
<dbReference type="Pfam" id="PF01551">
    <property type="entry name" value="Peptidase_M23"/>
    <property type="match status" value="1"/>
</dbReference>
<name>H3NM40_9FIRM</name>
<organism evidence="5 6">
    <name type="scientific">Helcococcus kunzii ATCC 51366</name>
    <dbReference type="NCBI Taxonomy" id="883114"/>
    <lineage>
        <taxon>Bacteria</taxon>
        <taxon>Bacillati</taxon>
        <taxon>Bacillota</taxon>
        <taxon>Tissierellia</taxon>
        <taxon>Tissierellales</taxon>
        <taxon>Peptoniphilaceae</taxon>
        <taxon>Helcococcus</taxon>
    </lineage>
</organism>
<dbReference type="InterPro" id="IPR057309">
    <property type="entry name" value="PcsB_CC"/>
</dbReference>
<evidence type="ECO:0000259" key="4">
    <source>
        <dbReference type="Pfam" id="PF24568"/>
    </source>
</evidence>
<gene>
    <name evidence="5" type="ORF">HMPREF9709_00401</name>
</gene>
<proteinExistence type="predicted"/>
<dbReference type="InterPro" id="IPR011055">
    <property type="entry name" value="Dup_hybrid_motif"/>
</dbReference>
<evidence type="ECO:0000313" key="6">
    <source>
        <dbReference type="Proteomes" id="UP000004191"/>
    </source>
</evidence>
<dbReference type="PATRIC" id="fig|883114.3.peg.395"/>
<keyword evidence="6" id="KW-1185">Reference proteome</keyword>
<reference evidence="5 6" key="1">
    <citation type="submission" date="2012-01" db="EMBL/GenBank/DDBJ databases">
        <title>The Genome Sequence of Helcococcus kunzii ATCC 51366.</title>
        <authorList>
            <consortium name="The Broad Institute Genome Sequencing Platform"/>
            <person name="Earl A."/>
            <person name="Ward D."/>
            <person name="Feldgarden M."/>
            <person name="Gevers D."/>
            <person name="Huys G."/>
            <person name="Young S.K."/>
            <person name="Zeng Q."/>
            <person name="Gargeya S."/>
            <person name="Fitzgerald M."/>
            <person name="Haas B."/>
            <person name="Abouelleil A."/>
            <person name="Alvarado L."/>
            <person name="Arachchi H.M."/>
            <person name="Berlin A."/>
            <person name="Chapman S.B."/>
            <person name="Gearin G."/>
            <person name="Goldberg J."/>
            <person name="Griggs A."/>
            <person name="Gujja S."/>
            <person name="Hansen M."/>
            <person name="Heiman D."/>
            <person name="Howarth C."/>
            <person name="Larimer J."/>
            <person name="Lui A."/>
            <person name="MacDonald P.J.P."/>
            <person name="McCowen C."/>
            <person name="Montmayeur A."/>
            <person name="Murphy C."/>
            <person name="Neiman D."/>
            <person name="Pearson M."/>
            <person name="Priest M."/>
            <person name="Roberts A."/>
            <person name="Saif S."/>
            <person name="Shea T."/>
            <person name="Sisk P."/>
            <person name="Stolte C."/>
            <person name="Sykes S."/>
            <person name="Wortman J."/>
            <person name="Nusbaum C."/>
            <person name="Birren B."/>
        </authorList>
    </citation>
    <scope>NUCLEOTIDE SEQUENCE [LARGE SCALE GENOMIC DNA]</scope>
    <source>
        <strain evidence="5 6">ATCC 51366</strain>
    </source>
</reference>
<dbReference type="OrthoDB" id="9809488at2"/>
<feature type="domain" description="M23ase beta-sheet core" evidence="3">
    <location>
        <begin position="380"/>
        <end position="474"/>
    </location>
</feature>
<dbReference type="InterPro" id="IPR016047">
    <property type="entry name" value="M23ase_b-sheet_dom"/>
</dbReference>
<dbReference type="CDD" id="cd12797">
    <property type="entry name" value="M23_peptidase"/>
    <property type="match status" value="1"/>
</dbReference>
<evidence type="ECO:0000313" key="5">
    <source>
        <dbReference type="EMBL" id="EHR35449.1"/>
    </source>
</evidence>
<feature type="domain" description="Peptidoglycan hydrolase PcsB coiled-coil" evidence="4">
    <location>
        <begin position="128"/>
        <end position="199"/>
    </location>
</feature>
<comment type="caution">
    <text evidence="5">The sequence shown here is derived from an EMBL/GenBank/DDBJ whole genome shotgun (WGS) entry which is preliminary data.</text>
</comment>
<keyword evidence="2" id="KW-0175">Coiled coil</keyword>
<dbReference type="EMBL" id="AGEI01000012">
    <property type="protein sequence ID" value="EHR35449.1"/>
    <property type="molecule type" value="Genomic_DNA"/>
</dbReference>
<feature type="coiled-coil region" evidence="2">
    <location>
        <begin position="30"/>
        <end position="141"/>
    </location>
</feature>
<dbReference type="Proteomes" id="UP000004191">
    <property type="component" value="Unassembled WGS sequence"/>
</dbReference>
<dbReference type="MEROPS" id="M23.009"/>
<dbReference type="SUPFAM" id="SSF51261">
    <property type="entry name" value="Duplicated hybrid motif"/>
    <property type="match status" value="1"/>
</dbReference>
<dbReference type="GeneID" id="96999801"/>
<evidence type="ECO:0000256" key="1">
    <source>
        <dbReference type="ARBA" id="ARBA00022729"/>
    </source>
</evidence>
<dbReference type="Pfam" id="PF24568">
    <property type="entry name" value="CC_PcsB"/>
    <property type="match status" value="1"/>
</dbReference>
<dbReference type="STRING" id="883114.HMPREF9709_00401"/>
<feature type="coiled-coil region" evidence="2">
    <location>
        <begin position="272"/>
        <end position="340"/>
    </location>
</feature>
<dbReference type="PANTHER" id="PTHR21666">
    <property type="entry name" value="PEPTIDASE-RELATED"/>
    <property type="match status" value="1"/>
</dbReference>
<sequence>MSSKKIIIKIASFILGVTFYLGSVASSYASSDLQRKLDESRNNLQNIQENIDKKDNEINSYKNELNTNKNQKVNVNEELKKLKDEKASLEEQINFINAQIQNTLDKIYDIKSEIQAVESNISLKEKQIKKLEKRIADNTKLLEERLIAMYKMGDAQKIEILLSSNDINDFLSRNKMMTTITQYDQNLINSLKEDRTKLNKLVTELNGQKKVLEISKKNAENEKKELENQKSIQAKLLIQVKEKENQNFERLSELESKISEYEDYLNERLSSKEKLEMDKSDLEFEIKNLEIEIQREIERKQREKEEAERKERLAAERKAKREQDARLAALAEKKKELKEVEEKIDNYTPHSTRLAWPAGVRYISSYYGWRTAPIYSGAQFHAGVDIAGPLGTPLYAAEEGTIIYAGWRGNYGNCVIIDHGNGMTTRYGHLNAITVSVGQRVSRGEYIGPMGTTGYSTGSHVHFEVRINGATRNPLDYIR</sequence>
<dbReference type="InterPro" id="IPR050570">
    <property type="entry name" value="Cell_wall_metabolism_enzyme"/>
</dbReference>
<feature type="coiled-coil region" evidence="2">
    <location>
        <begin position="188"/>
        <end position="236"/>
    </location>
</feature>
<accession>H3NM40</accession>
<dbReference type="HOGENOM" id="CLU_027710_2_1_9"/>